<name>A0A8J2RUR7_9CRUS</name>
<dbReference type="OrthoDB" id="6354321at2759"/>
<feature type="chain" id="PRO_5035170806" evidence="2">
    <location>
        <begin position="21"/>
        <end position="239"/>
    </location>
</feature>
<organism evidence="3 4">
    <name type="scientific">Daphnia galeata</name>
    <dbReference type="NCBI Taxonomy" id="27404"/>
    <lineage>
        <taxon>Eukaryota</taxon>
        <taxon>Metazoa</taxon>
        <taxon>Ecdysozoa</taxon>
        <taxon>Arthropoda</taxon>
        <taxon>Crustacea</taxon>
        <taxon>Branchiopoda</taxon>
        <taxon>Diplostraca</taxon>
        <taxon>Cladocera</taxon>
        <taxon>Anomopoda</taxon>
        <taxon>Daphniidae</taxon>
        <taxon>Daphnia</taxon>
    </lineage>
</organism>
<keyword evidence="4" id="KW-1185">Reference proteome</keyword>
<protein>
    <submittedName>
        <fullName evidence="3">Uncharacterized protein</fullName>
    </submittedName>
</protein>
<evidence type="ECO:0000256" key="1">
    <source>
        <dbReference type="SAM" id="MobiDB-lite"/>
    </source>
</evidence>
<keyword evidence="2" id="KW-0732">Signal</keyword>
<evidence type="ECO:0000313" key="3">
    <source>
        <dbReference type="EMBL" id="CAH0111087.1"/>
    </source>
</evidence>
<dbReference type="AlphaFoldDB" id="A0A8J2RUR7"/>
<comment type="caution">
    <text evidence="3">The sequence shown here is derived from an EMBL/GenBank/DDBJ whole genome shotgun (WGS) entry which is preliminary data.</text>
</comment>
<feature type="region of interest" description="Disordered" evidence="1">
    <location>
        <begin position="155"/>
        <end position="218"/>
    </location>
</feature>
<evidence type="ECO:0000256" key="2">
    <source>
        <dbReference type="SAM" id="SignalP"/>
    </source>
</evidence>
<feature type="signal peptide" evidence="2">
    <location>
        <begin position="1"/>
        <end position="20"/>
    </location>
</feature>
<gene>
    <name evidence="3" type="ORF">DGAL_LOCUS14697</name>
</gene>
<evidence type="ECO:0000313" key="4">
    <source>
        <dbReference type="Proteomes" id="UP000789390"/>
    </source>
</evidence>
<dbReference type="EMBL" id="CAKKLH010000310">
    <property type="protein sequence ID" value="CAH0111087.1"/>
    <property type="molecule type" value="Genomic_DNA"/>
</dbReference>
<dbReference type="Proteomes" id="UP000789390">
    <property type="component" value="Unassembled WGS sequence"/>
</dbReference>
<reference evidence="3" key="1">
    <citation type="submission" date="2021-11" db="EMBL/GenBank/DDBJ databases">
        <authorList>
            <person name="Schell T."/>
        </authorList>
    </citation>
    <scope>NUCLEOTIDE SEQUENCE</scope>
    <source>
        <strain evidence="3">M5</strain>
    </source>
</reference>
<sequence length="239" mass="25643">MFMRLSVTVFLLSVMSGAMGASVSVNATELEKNTTQLDNSTKSLNGTVLKIREADLLKLNASSSMNSTSNSTHLNATMKEVRASGDEKMVLDLGNSSKAGNFSMKLNDTLKMDNITTRAVNDSMSGLNSTQHNGTANVWSALPLFRDLNSTLHNSSESVNASKSVRAVDSAENSIEDDSAAKDDLSELASNNTKSMEDEMEDQNQDDVKDGSTKKPCTTVSCWISRGCSDESCSQDGNN</sequence>
<accession>A0A8J2RUR7</accession>
<proteinExistence type="predicted"/>